<keyword evidence="2" id="KW-1185">Reference proteome</keyword>
<organism evidence="1 2">
    <name type="scientific">Alkalibacter rhizosphaerae</name>
    <dbReference type="NCBI Taxonomy" id="2815577"/>
    <lineage>
        <taxon>Bacteria</taxon>
        <taxon>Bacillati</taxon>
        <taxon>Bacillota</taxon>
        <taxon>Clostridia</taxon>
        <taxon>Eubacteriales</taxon>
        <taxon>Eubacteriaceae</taxon>
        <taxon>Alkalibacter</taxon>
    </lineage>
</organism>
<evidence type="ECO:0000313" key="1">
    <source>
        <dbReference type="EMBL" id="QSX08592.1"/>
    </source>
</evidence>
<dbReference type="KEGG" id="alka:J0B03_00410"/>
<reference evidence="1" key="1">
    <citation type="submission" date="2021-03" db="EMBL/GenBank/DDBJ databases">
        <title>Alkalibacter marinus sp. nov., isolated from tidal flat sediment.</title>
        <authorList>
            <person name="Namirimu T."/>
            <person name="Yang J.-A."/>
            <person name="Yang S.-H."/>
            <person name="Kim Y.-J."/>
            <person name="Kwon K.K."/>
        </authorList>
    </citation>
    <scope>NUCLEOTIDE SEQUENCE</scope>
    <source>
        <strain evidence="1">ES005</strain>
    </source>
</reference>
<name>A0A974XEX0_9FIRM</name>
<dbReference type="Proteomes" id="UP000663499">
    <property type="component" value="Chromosome"/>
</dbReference>
<proteinExistence type="predicted"/>
<gene>
    <name evidence="1" type="ORF">J0B03_00410</name>
</gene>
<dbReference type="EMBL" id="CP071444">
    <property type="protein sequence ID" value="QSX08592.1"/>
    <property type="molecule type" value="Genomic_DNA"/>
</dbReference>
<evidence type="ECO:0000313" key="2">
    <source>
        <dbReference type="Proteomes" id="UP000663499"/>
    </source>
</evidence>
<protein>
    <submittedName>
        <fullName evidence="1">Uncharacterized protein</fullName>
    </submittedName>
</protein>
<accession>A0A974XEX0</accession>
<dbReference type="RefSeq" id="WP_207299933.1">
    <property type="nucleotide sequence ID" value="NZ_CP071444.1"/>
</dbReference>
<sequence>MIQDDTPFSISVYPEELKGFSIPGQSIHYLVTVQDEGKDNAVTISAVASDATVQIIQPELLEGQVAEVIVIPESNSAGKKIDVLIEGKRGSVTEEITRSLEVIEGEDDR</sequence>
<dbReference type="AlphaFoldDB" id="A0A974XEX0"/>